<reference evidence="2" key="1">
    <citation type="journal article" date="2023" name="Nat. Plants">
        <title>Single-cell RNA sequencing provides a high-resolution roadmap for understanding the multicellular compartmentation of specialized metabolism.</title>
        <authorList>
            <person name="Sun S."/>
            <person name="Shen X."/>
            <person name="Li Y."/>
            <person name="Li Y."/>
            <person name="Wang S."/>
            <person name="Li R."/>
            <person name="Zhang H."/>
            <person name="Shen G."/>
            <person name="Guo B."/>
            <person name="Wei J."/>
            <person name="Xu J."/>
            <person name="St-Pierre B."/>
            <person name="Chen S."/>
            <person name="Sun C."/>
        </authorList>
    </citation>
    <scope>NUCLEOTIDE SEQUENCE [LARGE SCALE GENOMIC DNA]</scope>
</reference>
<proteinExistence type="predicted"/>
<sequence length="594" mass="66172">MDETESTNYALESEMGKQEIAQGRRRKGGLITMPFIIANEAFEKVSSYGLQAYMIIYLMKYYGMSSTKGTNLCFLWTAATNFTPTIGAFLADSYLGRFLTIALGSLISLLGTILLWLTAMIPKLRPPMCNMYAPPCTSASSSQYGALISAFTLISIGAGGVRSSSLAFGADQLDKRDDPNNKRVLESFFGWYYVSATVSVLIAVTGIVYIQDHKGYKIGFGIPAILMFLSAFLFLLASPFYIKLPVTRSLFTGLAQVIVVSFKNRKLALPPPNSAWYHSQKGSLYTIPSDRLRFLNKACIIRNPEDVTSDGIAANPWNLCTVEQVEELKILIRVIPLWSTGIMLSLNTSQTTFPILQASTMDRHLTSNFKIPAGSYTVFLLIGLTGWIFIYDRILIPFASKMRGKPVRISTKVRMGIGLFISCISMVVAGTVEHFRRKKAIKEGFLNNPQAVLDMSAMWLVPQYLLFGLADAFNAIGQTEFYYSEFPKTMSSIGSSLFGLGMAVANLLASLVLSIVDKYTKGEGKESWVSSNINKGHYDYYYWLLAVLSFINLIYFFFCSWAYGPYVDRIHENTVEEDQPAENVFKPGTPNRVF</sequence>
<name>A0ACB9ZV23_CATRO</name>
<evidence type="ECO:0000313" key="1">
    <source>
        <dbReference type="EMBL" id="KAI5651270.1"/>
    </source>
</evidence>
<dbReference type="Proteomes" id="UP001060085">
    <property type="component" value="Linkage Group LG08"/>
</dbReference>
<gene>
    <name evidence="1" type="ORF">M9H77_37275</name>
</gene>
<dbReference type="EMBL" id="CM044708">
    <property type="protein sequence ID" value="KAI5651270.1"/>
    <property type="molecule type" value="Genomic_DNA"/>
</dbReference>
<accession>A0ACB9ZV23</accession>
<keyword evidence="2" id="KW-1185">Reference proteome</keyword>
<comment type="caution">
    <text evidence="1">The sequence shown here is derived from an EMBL/GenBank/DDBJ whole genome shotgun (WGS) entry which is preliminary data.</text>
</comment>
<organism evidence="1 2">
    <name type="scientific">Catharanthus roseus</name>
    <name type="common">Madagascar periwinkle</name>
    <name type="synonym">Vinca rosea</name>
    <dbReference type="NCBI Taxonomy" id="4058"/>
    <lineage>
        <taxon>Eukaryota</taxon>
        <taxon>Viridiplantae</taxon>
        <taxon>Streptophyta</taxon>
        <taxon>Embryophyta</taxon>
        <taxon>Tracheophyta</taxon>
        <taxon>Spermatophyta</taxon>
        <taxon>Magnoliopsida</taxon>
        <taxon>eudicotyledons</taxon>
        <taxon>Gunneridae</taxon>
        <taxon>Pentapetalae</taxon>
        <taxon>asterids</taxon>
        <taxon>lamiids</taxon>
        <taxon>Gentianales</taxon>
        <taxon>Apocynaceae</taxon>
        <taxon>Rauvolfioideae</taxon>
        <taxon>Vinceae</taxon>
        <taxon>Catharanthinae</taxon>
        <taxon>Catharanthus</taxon>
    </lineage>
</organism>
<protein>
    <submittedName>
        <fullName evidence="1">Uncharacterized protein</fullName>
    </submittedName>
</protein>
<evidence type="ECO:0000313" key="2">
    <source>
        <dbReference type="Proteomes" id="UP001060085"/>
    </source>
</evidence>